<keyword evidence="2" id="KW-1185">Reference proteome</keyword>
<gene>
    <name evidence="1" type="ORF">GQA70_06460</name>
</gene>
<dbReference type="Proteomes" id="UP000596387">
    <property type="component" value="Chromosome"/>
</dbReference>
<accession>A0ABX7F800</accession>
<dbReference type="EMBL" id="CP047166">
    <property type="protein sequence ID" value="QRF65986.1"/>
    <property type="molecule type" value="Genomic_DNA"/>
</dbReference>
<protein>
    <recommendedName>
        <fullName evidence="3">DUF1127 domain-containing protein</fullName>
    </recommendedName>
</protein>
<proteinExistence type="predicted"/>
<evidence type="ECO:0000313" key="1">
    <source>
        <dbReference type="EMBL" id="QRF65986.1"/>
    </source>
</evidence>
<dbReference type="RefSeq" id="WP_023851506.1">
    <property type="nucleotide sequence ID" value="NZ_CP047166.1"/>
</dbReference>
<evidence type="ECO:0008006" key="3">
    <source>
        <dbReference type="Google" id="ProtNLM"/>
    </source>
</evidence>
<evidence type="ECO:0000313" key="2">
    <source>
        <dbReference type="Proteomes" id="UP000596387"/>
    </source>
</evidence>
<reference evidence="1 2" key="1">
    <citation type="submission" date="2019-12" db="EMBL/GenBank/DDBJ databases">
        <title>Complete Genome Sequence of a Quorum-Sensing Bacterium,Rhodobacteraceae bacterium C31, Isolated from a marine microalgae symbiotic bacteria.</title>
        <authorList>
            <person name="Zhang Y."/>
        </authorList>
    </citation>
    <scope>NUCLEOTIDE SEQUENCE [LARGE SCALE GENOMIC DNA]</scope>
    <source>
        <strain evidence="1 2">C31</strain>
    </source>
</reference>
<organism evidence="1 2">
    <name type="scientific">Ponticoccus alexandrii</name>
    <dbReference type="NCBI Taxonomy" id="1943633"/>
    <lineage>
        <taxon>Bacteria</taxon>
        <taxon>Pseudomonadati</taxon>
        <taxon>Pseudomonadota</taxon>
        <taxon>Alphaproteobacteria</taxon>
        <taxon>Rhodobacterales</taxon>
        <taxon>Roseobacteraceae</taxon>
        <taxon>Ponticoccus</taxon>
    </lineage>
</organism>
<name>A0ABX7F800_9RHOB</name>
<sequence>MPRDNVQIGMGHASIHQKIDRYFLEIGLGLNPYALRRGRLREIIVLESATDAQLAELGLRREEILSFVFRDILAA</sequence>